<dbReference type="Pfam" id="PF13456">
    <property type="entry name" value="RVT_3"/>
    <property type="match status" value="1"/>
</dbReference>
<dbReference type="PANTHER" id="PTHR48475">
    <property type="entry name" value="RIBONUCLEASE H"/>
    <property type="match status" value="1"/>
</dbReference>
<accession>A0ABM2ZXP6</accession>
<feature type="domain" description="RNase H type-1" evidence="1">
    <location>
        <begin position="6"/>
        <end position="114"/>
    </location>
</feature>
<sequence>MHWGHGIGAVLVSPEGDHYPLTARLNFFCSNNMAEYEACIMGLCAAIEKKIKILEVHGDSALVIYQIRGEWEVRYSKLVKYRDFVAELVKEFKEVTFQYFPREENQLADPLATLASMFKANRETEIIPLEMSIYEASAHCFSIEKESEGRPWFHDILEYIKNQRYPEQANKNEKRTITRMATGFVLDRDVLYKRGKDQMLLRCVDNVEARRILEDVHEGICGTHANGFTMARQIMRLGPISPKASNRHRFFFEVIDYFTKWVEATSFANVTKTIVYYFTLSPEDERSSRSG</sequence>
<dbReference type="InterPro" id="IPR036397">
    <property type="entry name" value="RNaseH_sf"/>
</dbReference>
<dbReference type="PANTHER" id="PTHR48475:SF1">
    <property type="entry name" value="RNASE H TYPE-1 DOMAIN-CONTAINING PROTEIN"/>
    <property type="match status" value="1"/>
</dbReference>
<gene>
    <name evidence="3" type="primary">LOC121216147</name>
</gene>
<dbReference type="GeneID" id="121216147"/>
<proteinExistence type="predicted"/>
<protein>
    <recommendedName>
        <fullName evidence="1">RNase H type-1 domain-containing protein</fullName>
    </recommendedName>
</protein>
<evidence type="ECO:0000313" key="2">
    <source>
        <dbReference type="Proteomes" id="UP000818029"/>
    </source>
</evidence>
<dbReference type="InterPro" id="IPR012337">
    <property type="entry name" value="RNaseH-like_sf"/>
</dbReference>
<reference evidence="2" key="1">
    <citation type="journal article" date="2020" name="Nat. Genet.">
        <title>Genomic diversifications of five Gossypium allopolyploid species and their impact on cotton improvement.</title>
        <authorList>
            <person name="Chen Z.J."/>
            <person name="Sreedasyam A."/>
            <person name="Ando A."/>
            <person name="Song Q."/>
            <person name="De Santiago L.M."/>
            <person name="Hulse-Kemp A.M."/>
            <person name="Ding M."/>
            <person name="Ye W."/>
            <person name="Kirkbride R.C."/>
            <person name="Jenkins J."/>
            <person name="Plott C."/>
            <person name="Lovell J."/>
            <person name="Lin Y.M."/>
            <person name="Vaughn R."/>
            <person name="Liu B."/>
            <person name="Simpson S."/>
            <person name="Scheffler B.E."/>
            <person name="Wen L."/>
            <person name="Saski C.A."/>
            <person name="Grover C.E."/>
            <person name="Hu G."/>
            <person name="Conover J.L."/>
            <person name="Carlson J.W."/>
            <person name="Shu S."/>
            <person name="Boston L.B."/>
            <person name="Williams M."/>
            <person name="Peterson D.G."/>
            <person name="McGee K."/>
            <person name="Jones D.C."/>
            <person name="Wendel J.F."/>
            <person name="Stelly D.M."/>
            <person name="Grimwood J."/>
            <person name="Schmutz J."/>
        </authorList>
    </citation>
    <scope>NUCLEOTIDE SEQUENCE [LARGE SCALE GENOMIC DNA]</scope>
    <source>
        <strain evidence="2">cv. TM-1</strain>
    </source>
</reference>
<evidence type="ECO:0000313" key="3">
    <source>
        <dbReference type="RefSeq" id="XP_040947396.1"/>
    </source>
</evidence>
<dbReference type="Gene3D" id="3.30.420.10">
    <property type="entry name" value="Ribonuclease H-like superfamily/Ribonuclease H"/>
    <property type="match status" value="1"/>
</dbReference>
<organism evidence="2 3">
    <name type="scientific">Gossypium hirsutum</name>
    <name type="common">Upland cotton</name>
    <name type="synonym">Gossypium mexicanum</name>
    <dbReference type="NCBI Taxonomy" id="3635"/>
    <lineage>
        <taxon>Eukaryota</taxon>
        <taxon>Viridiplantae</taxon>
        <taxon>Streptophyta</taxon>
        <taxon>Embryophyta</taxon>
        <taxon>Tracheophyta</taxon>
        <taxon>Spermatophyta</taxon>
        <taxon>Magnoliopsida</taxon>
        <taxon>eudicotyledons</taxon>
        <taxon>Gunneridae</taxon>
        <taxon>Pentapetalae</taxon>
        <taxon>rosids</taxon>
        <taxon>malvids</taxon>
        <taxon>Malvales</taxon>
        <taxon>Malvaceae</taxon>
        <taxon>Malvoideae</taxon>
        <taxon>Gossypium</taxon>
    </lineage>
</organism>
<dbReference type="Proteomes" id="UP000818029">
    <property type="component" value="Chromosome D04"/>
</dbReference>
<reference evidence="3" key="2">
    <citation type="submission" date="2025-08" db="UniProtKB">
        <authorList>
            <consortium name="RefSeq"/>
        </authorList>
    </citation>
    <scope>IDENTIFICATION</scope>
</reference>
<keyword evidence="2" id="KW-1185">Reference proteome</keyword>
<name>A0ABM2ZXP6_GOSHI</name>
<dbReference type="RefSeq" id="XP_040947396.1">
    <property type="nucleotide sequence ID" value="XM_041091462.1"/>
</dbReference>
<dbReference type="InterPro" id="IPR002156">
    <property type="entry name" value="RNaseH_domain"/>
</dbReference>
<dbReference type="SUPFAM" id="SSF53098">
    <property type="entry name" value="Ribonuclease H-like"/>
    <property type="match status" value="1"/>
</dbReference>
<evidence type="ECO:0000259" key="1">
    <source>
        <dbReference type="Pfam" id="PF13456"/>
    </source>
</evidence>
<dbReference type="CDD" id="cd09279">
    <property type="entry name" value="RNase_HI_like"/>
    <property type="match status" value="1"/>
</dbReference>